<evidence type="ECO:0000313" key="3">
    <source>
        <dbReference type="EMBL" id="MDN4597345.1"/>
    </source>
</evidence>
<organism evidence="3 4">
    <name type="scientific">Leifsonia virtsii</name>
    <dbReference type="NCBI Taxonomy" id="3035915"/>
    <lineage>
        <taxon>Bacteria</taxon>
        <taxon>Bacillati</taxon>
        <taxon>Actinomycetota</taxon>
        <taxon>Actinomycetes</taxon>
        <taxon>Micrococcales</taxon>
        <taxon>Microbacteriaceae</taxon>
        <taxon>Leifsonia</taxon>
    </lineage>
</organism>
<evidence type="ECO:0000256" key="1">
    <source>
        <dbReference type="SAM" id="MobiDB-lite"/>
    </source>
</evidence>
<evidence type="ECO:0000313" key="4">
    <source>
        <dbReference type="Proteomes" id="UP001174210"/>
    </source>
</evidence>
<keyword evidence="2" id="KW-0472">Membrane</keyword>
<keyword evidence="2" id="KW-0812">Transmembrane</keyword>
<proteinExistence type="predicted"/>
<accession>A0ABT8IX17</accession>
<evidence type="ECO:0008006" key="5">
    <source>
        <dbReference type="Google" id="ProtNLM"/>
    </source>
</evidence>
<dbReference type="RefSeq" id="WP_301218294.1">
    <property type="nucleotide sequence ID" value="NZ_JAROCB010000002.1"/>
</dbReference>
<evidence type="ECO:0000256" key="2">
    <source>
        <dbReference type="SAM" id="Phobius"/>
    </source>
</evidence>
<feature type="compositionally biased region" description="Low complexity" evidence="1">
    <location>
        <begin position="133"/>
        <end position="143"/>
    </location>
</feature>
<gene>
    <name evidence="3" type="ORF">P5G59_09350</name>
</gene>
<keyword evidence="2" id="KW-1133">Transmembrane helix</keyword>
<name>A0ABT8IX17_9MICO</name>
<comment type="caution">
    <text evidence="3">The sequence shown here is derived from an EMBL/GenBank/DDBJ whole genome shotgun (WGS) entry which is preliminary data.</text>
</comment>
<reference evidence="3" key="1">
    <citation type="submission" date="2023-03" db="EMBL/GenBank/DDBJ databases">
        <title>MT1 and MT2 Draft Genomes of Novel Species.</title>
        <authorList>
            <person name="Venkateswaran K."/>
        </authorList>
    </citation>
    <scope>NUCLEOTIDE SEQUENCE</scope>
    <source>
        <strain evidence="3">F6_8S_P_1A</strain>
    </source>
</reference>
<sequence>MNTTRLWTIGAIVLAAVILVGGWFLAIQPQLSSASDAVAERASVDATNAANLAKLAQLKKDYGKLSETDKELAALRRSIPTETPDYPSFMKDLAAAAASDSVVVTSITFSDAVADQGAEQGAAKAGGSGDGAANGSSTASPSPTATPTPAPTAGSANGAAAPMAGSLIGTAVSVTVKGSWDQCKAFLASMQSGSRLFLVTSASQLPADDGAAWEGKIGGYIYTLQAKAEASDASK</sequence>
<dbReference type="Proteomes" id="UP001174210">
    <property type="component" value="Unassembled WGS sequence"/>
</dbReference>
<keyword evidence="4" id="KW-1185">Reference proteome</keyword>
<feature type="region of interest" description="Disordered" evidence="1">
    <location>
        <begin position="120"/>
        <end position="158"/>
    </location>
</feature>
<feature type="transmembrane region" description="Helical" evidence="2">
    <location>
        <begin position="6"/>
        <end position="26"/>
    </location>
</feature>
<protein>
    <recommendedName>
        <fullName evidence="5">Tfp pilus assembly protein PilO</fullName>
    </recommendedName>
</protein>
<dbReference type="EMBL" id="JAROCB010000002">
    <property type="protein sequence ID" value="MDN4597345.1"/>
    <property type="molecule type" value="Genomic_DNA"/>
</dbReference>